<dbReference type="EMBL" id="CAJVQC010021441">
    <property type="protein sequence ID" value="CAG8713371.1"/>
    <property type="molecule type" value="Genomic_DNA"/>
</dbReference>
<feature type="non-terminal residue" evidence="1">
    <location>
        <position position="1"/>
    </location>
</feature>
<evidence type="ECO:0000313" key="1">
    <source>
        <dbReference type="EMBL" id="CAG8713371.1"/>
    </source>
</evidence>
<evidence type="ECO:0000313" key="2">
    <source>
        <dbReference type="Proteomes" id="UP000789920"/>
    </source>
</evidence>
<sequence length="99" mass="11542">FDETLSDSSPKSSYGSDQIYYESDANEFEKYTFTQFKNMKVTDSLRLKEDIIINSILNKFKLRRYTNTKKRKIEFVVSSSSPDIVSENIEHIEEGALEI</sequence>
<name>A0ACA9PRI4_9GLOM</name>
<gene>
    <name evidence="1" type="ORF">RPERSI_LOCUS10705</name>
</gene>
<organism evidence="1 2">
    <name type="scientific">Racocetra persica</name>
    <dbReference type="NCBI Taxonomy" id="160502"/>
    <lineage>
        <taxon>Eukaryota</taxon>
        <taxon>Fungi</taxon>
        <taxon>Fungi incertae sedis</taxon>
        <taxon>Mucoromycota</taxon>
        <taxon>Glomeromycotina</taxon>
        <taxon>Glomeromycetes</taxon>
        <taxon>Diversisporales</taxon>
        <taxon>Gigasporaceae</taxon>
        <taxon>Racocetra</taxon>
    </lineage>
</organism>
<comment type="caution">
    <text evidence="1">The sequence shown here is derived from an EMBL/GenBank/DDBJ whole genome shotgun (WGS) entry which is preliminary data.</text>
</comment>
<proteinExistence type="predicted"/>
<protein>
    <submittedName>
        <fullName evidence="1">22533_t:CDS:1</fullName>
    </submittedName>
</protein>
<dbReference type="Proteomes" id="UP000789920">
    <property type="component" value="Unassembled WGS sequence"/>
</dbReference>
<reference evidence="1" key="1">
    <citation type="submission" date="2021-06" db="EMBL/GenBank/DDBJ databases">
        <authorList>
            <person name="Kallberg Y."/>
            <person name="Tangrot J."/>
            <person name="Rosling A."/>
        </authorList>
    </citation>
    <scope>NUCLEOTIDE SEQUENCE</scope>
    <source>
        <strain evidence="1">MA461A</strain>
    </source>
</reference>
<accession>A0ACA9PRI4</accession>
<keyword evidence="2" id="KW-1185">Reference proteome</keyword>